<evidence type="ECO:0000313" key="1">
    <source>
        <dbReference type="EMBL" id="MBP3954671.1"/>
    </source>
</evidence>
<dbReference type="RefSeq" id="WP_210652790.1">
    <property type="nucleotide sequence ID" value="NZ_JAGKQQ010000001.1"/>
</dbReference>
<protein>
    <submittedName>
        <fullName evidence="1">Uncharacterized protein</fullName>
    </submittedName>
</protein>
<dbReference type="Proteomes" id="UP000676565">
    <property type="component" value="Unassembled WGS sequence"/>
</dbReference>
<gene>
    <name evidence="1" type="ORF">J8F10_05160</name>
</gene>
<keyword evidence="2" id="KW-1185">Reference proteome</keyword>
<organism evidence="1 2">
    <name type="scientific">Gemmata palustris</name>
    <dbReference type="NCBI Taxonomy" id="2822762"/>
    <lineage>
        <taxon>Bacteria</taxon>
        <taxon>Pseudomonadati</taxon>
        <taxon>Planctomycetota</taxon>
        <taxon>Planctomycetia</taxon>
        <taxon>Gemmatales</taxon>
        <taxon>Gemmataceae</taxon>
        <taxon>Gemmata</taxon>
    </lineage>
</organism>
<accession>A0ABS5BLV3</accession>
<name>A0ABS5BLV3_9BACT</name>
<comment type="caution">
    <text evidence="1">The sequence shown here is derived from an EMBL/GenBank/DDBJ whole genome shotgun (WGS) entry which is preliminary data.</text>
</comment>
<sequence>MIPLPTIDALDSITIPIACPVSWDAMRGDNRTRFCDKCSQNVHDVSELTRAEAVQLVAGGDKLPCLRIYRRPDGHVMTSDCATKRERVWKWLDRRSARAAALFAVVFMAGCDRDRYLGETAGVPCRYESLLEQTVEAGAQSIVEGVASEAARRNEAEAGR</sequence>
<evidence type="ECO:0000313" key="2">
    <source>
        <dbReference type="Proteomes" id="UP000676565"/>
    </source>
</evidence>
<reference evidence="1 2" key="1">
    <citation type="submission" date="2021-04" db="EMBL/GenBank/DDBJ databases">
        <authorList>
            <person name="Ivanova A."/>
        </authorList>
    </citation>
    <scope>NUCLEOTIDE SEQUENCE [LARGE SCALE GENOMIC DNA]</scope>
    <source>
        <strain evidence="1 2">G18</strain>
    </source>
</reference>
<proteinExistence type="predicted"/>
<dbReference type="EMBL" id="JAGKQQ010000001">
    <property type="protein sequence ID" value="MBP3954671.1"/>
    <property type="molecule type" value="Genomic_DNA"/>
</dbReference>